<gene>
    <name evidence="2" type="ORF">P154DRAFT_321330</name>
</gene>
<feature type="compositionally biased region" description="Low complexity" evidence="1">
    <location>
        <begin position="109"/>
        <end position="118"/>
    </location>
</feature>
<dbReference type="Proteomes" id="UP000799779">
    <property type="component" value="Unassembled WGS sequence"/>
</dbReference>
<feature type="region of interest" description="Disordered" evidence="1">
    <location>
        <begin position="336"/>
        <end position="357"/>
    </location>
</feature>
<evidence type="ECO:0000313" key="3">
    <source>
        <dbReference type="Proteomes" id="UP000799779"/>
    </source>
</evidence>
<evidence type="ECO:0000256" key="1">
    <source>
        <dbReference type="SAM" id="MobiDB-lite"/>
    </source>
</evidence>
<dbReference type="AlphaFoldDB" id="A0A6A5W8C5"/>
<feature type="region of interest" description="Disordered" evidence="1">
    <location>
        <begin position="373"/>
        <end position="475"/>
    </location>
</feature>
<feature type="compositionally biased region" description="Basic residues" evidence="1">
    <location>
        <begin position="391"/>
        <end position="400"/>
    </location>
</feature>
<accession>A0A6A5W8C5</accession>
<keyword evidence="3" id="KW-1185">Reference proteome</keyword>
<dbReference type="EMBL" id="ML977626">
    <property type="protein sequence ID" value="KAF1996351.1"/>
    <property type="molecule type" value="Genomic_DNA"/>
</dbReference>
<feature type="compositionally biased region" description="Basic and acidic residues" evidence="1">
    <location>
        <begin position="443"/>
        <end position="454"/>
    </location>
</feature>
<feature type="compositionally biased region" description="Low complexity" evidence="1">
    <location>
        <begin position="342"/>
        <end position="352"/>
    </location>
</feature>
<protein>
    <submittedName>
        <fullName evidence="2">Uncharacterized protein</fullName>
    </submittedName>
</protein>
<proteinExistence type="predicted"/>
<feature type="region of interest" description="Disordered" evidence="1">
    <location>
        <begin position="76"/>
        <end position="118"/>
    </location>
</feature>
<evidence type="ECO:0000313" key="2">
    <source>
        <dbReference type="EMBL" id="KAF1996351.1"/>
    </source>
</evidence>
<feature type="compositionally biased region" description="Basic residues" evidence="1">
    <location>
        <begin position="415"/>
        <end position="426"/>
    </location>
</feature>
<feature type="compositionally biased region" description="Polar residues" evidence="1">
    <location>
        <begin position="80"/>
        <end position="101"/>
    </location>
</feature>
<feature type="region of interest" description="Disordered" evidence="1">
    <location>
        <begin position="1"/>
        <end position="33"/>
    </location>
</feature>
<name>A0A6A5W8C5_9PLEO</name>
<organism evidence="2 3">
    <name type="scientific">Amniculicola lignicola CBS 123094</name>
    <dbReference type="NCBI Taxonomy" id="1392246"/>
    <lineage>
        <taxon>Eukaryota</taxon>
        <taxon>Fungi</taxon>
        <taxon>Dikarya</taxon>
        <taxon>Ascomycota</taxon>
        <taxon>Pezizomycotina</taxon>
        <taxon>Dothideomycetes</taxon>
        <taxon>Pleosporomycetidae</taxon>
        <taxon>Pleosporales</taxon>
        <taxon>Amniculicolaceae</taxon>
        <taxon>Amniculicola</taxon>
    </lineage>
</organism>
<reference evidence="2" key="1">
    <citation type="journal article" date="2020" name="Stud. Mycol.">
        <title>101 Dothideomycetes genomes: a test case for predicting lifestyles and emergence of pathogens.</title>
        <authorList>
            <person name="Haridas S."/>
            <person name="Albert R."/>
            <person name="Binder M."/>
            <person name="Bloem J."/>
            <person name="Labutti K."/>
            <person name="Salamov A."/>
            <person name="Andreopoulos B."/>
            <person name="Baker S."/>
            <person name="Barry K."/>
            <person name="Bills G."/>
            <person name="Bluhm B."/>
            <person name="Cannon C."/>
            <person name="Castanera R."/>
            <person name="Culley D."/>
            <person name="Daum C."/>
            <person name="Ezra D."/>
            <person name="Gonzalez J."/>
            <person name="Henrissat B."/>
            <person name="Kuo A."/>
            <person name="Liang C."/>
            <person name="Lipzen A."/>
            <person name="Lutzoni F."/>
            <person name="Magnuson J."/>
            <person name="Mondo S."/>
            <person name="Nolan M."/>
            <person name="Ohm R."/>
            <person name="Pangilinan J."/>
            <person name="Park H.-J."/>
            <person name="Ramirez L."/>
            <person name="Alfaro M."/>
            <person name="Sun H."/>
            <person name="Tritt A."/>
            <person name="Yoshinaga Y."/>
            <person name="Zwiers L.-H."/>
            <person name="Turgeon B."/>
            <person name="Goodwin S."/>
            <person name="Spatafora J."/>
            <person name="Crous P."/>
            <person name="Grigoriev I."/>
        </authorList>
    </citation>
    <scope>NUCLEOTIDE SEQUENCE</scope>
    <source>
        <strain evidence="2">CBS 123094</strain>
    </source>
</reference>
<sequence length="475" mass="52379">MAQPPTRGSPGRPLVPKPPVYGDASDTGQFFGGSYPAQYPDTVVFSSIQEPFLTSPQADPWQDKPVVKAESLGTVPLNDMSRQTPPSTSPYNFVNFNQPQVPMQPPTPSSGYAPGSSPYLRNLPPSTWMPQDPLVADFHQDLVGYPMGYRPPQADSMAHEVAPNNTIHLHTHDHTHEYTHHLHYDSLPFSPNVAELPAQHVQQGPPHGYQHPTPTMPPPVSPKQIPTRAQMRQNPWTQEPALRQMAINVSNNLLSRPRAASEQGGALQPQLNPAGQLEDLILHTDLLSALLRCYSRSQDQEGLREDIETVAWTHRQRTDEWIIAIAIERGNMSRAAEKKEQPQVGQQGVPPQTLKRSPEPFVKHEIKSDEAPFGHFVHGGKPEEAPQIQQAKRRRGRPRKIPVPVPALGEQETKKPRRLLAMKAPKKSIEEEKGVGSGMAGEHNGRNGQDKDKALGPVQSLQQDGGPAPDESASL</sequence>